<proteinExistence type="predicted"/>
<comment type="caution">
    <text evidence="1">The sequence shown here is derived from an EMBL/GenBank/DDBJ whole genome shotgun (WGS) entry which is preliminary data.</text>
</comment>
<name>A0A150FV67_GONPE</name>
<dbReference type="AlphaFoldDB" id="A0A150FV67"/>
<reference evidence="2" key="1">
    <citation type="journal article" date="2016" name="Nat. Commun.">
        <title>The Gonium pectorale genome demonstrates co-option of cell cycle regulation during the evolution of multicellularity.</title>
        <authorList>
            <person name="Hanschen E.R."/>
            <person name="Marriage T.N."/>
            <person name="Ferris P.J."/>
            <person name="Hamaji T."/>
            <person name="Toyoda A."/>
            <person name="Fujiyama A."/>
            <person name="Neme R."/>
            <person name="Noguchi H."/>
            <person name="Minakuchi Y."/>
            <person name="Suzuki M."/>
            <person name="Kawai-Toyooka H."/>
            <person name="Smith D.R."/>
            <person name="Sparks H."/>
            <person name="Anderson J."/>
            <person name="Bakaric R."/>
            <person name="Luria V."/>
            <person name="Karger A."/>
            <person name="Kirschner M.W."/>
            <person name="Durand P.M."/>
            <person name="Michod R.E."/>
            <person name="Nozaki H."/>
            <person name="Olson B.J."/>
        </authorList>
    </citation>
    <scope>NUCLEOTIDE SEQUENCE [LARGE SCALE GENOMIC DNA]</scope>
    <source>
        <strain evidence="2">NIES-2863</strain>
    </source>
</reference>
<dbReference type="Proteomes" id="UP000075714">
    <property type="component" value="Unassembled WGS sequence"/>
</dbReference>
<dbReference type="EMBL" id="LSYV01000428">
    <property type="protein sequence ID" value="KXZ41497.1"/>
    <property type="molecule type" value="Genomic_DNA"/>
</dbReference>
<keyword evidence="2" id="KW-1185">Reference proteome</keyword>
<sequence>MNYERQRKRAKTPGLMDVQAAVFSTLALEQHARDPATQAAVPPAVREAREFKTAFMADVMGPKALLEVPLYCQRNGVLILKRGAATGAANPAV</sequence>
<protein>
    <submittedName>
        <fullName evidence="1">Uncharacterized protein</fullName>
    </submittedName>
</protein>
<accession>A0A150FV67</accession>
<organism evidence="1 2">
    <name type="scientific">Gonium pectorale</name>
    <name type="common">Green alga</name>
    <dbReference type="NCBI Taxonomy" id="33097"/>
    <lineage>
        <taxon>Eukaryota</taxon>
        <taxon>Viridiplantae</taxon>
        <taxon>Chlorophyta</taxon>
        <taxon>core chlorophytes</taxon>
        <taxon>Chlorophyceae</taxon>
        <taxon>CS clade</taxon>
        <taxon>Chlamydomonadales</taxon>
        <taxon>Volvocaceae</taxon>
        <taxon>Gonium</taxon>
    </lineage>
</organism>
<evidence type="ECO:0000313" key="2">
    <source>
        <dbReference type="Proteomes" id="UP000075714"/>
    </source>
</evidence>
<gene>
    <name evidence="1" type="ORF">GPECTOR_431g304</name>
</gene>
<evidence type="ECO:0000313" key="1">
    <source>
        <dbReference type="EMBL" id="KXZ41497.1"/>
    </source>
</evidence>